<name>A0A0F3RUT0_9LACO</name>
<evidence type="ECO:0000313" key="1">
    <source>
        <dbReference type="EMBL" id="KJW12537.1"/>
    </source>
</evidence>
<sequence>MMGLLALWLGNGLCARAATRVPANYGGSWYAYDGVQQIDHHRTYAVLRFNLTPRTLTVGLHVTRHANLSKLTQRSVKWVPVRLLRQKTGYRLRVAGTTYDLRTTHVTVAGKRRVALRVTGSDHRSDLAFRTPVKALRWDC</sequence>
<dbReference type="AlphaFoldDB" id="A0A0F3RUT0"/>
<accession>A0A0F3RUT0</accession>
<dbReference type="Proteomes" id="UP000033491">
    <property type="component" value="Unassembled WGS sequence"/>
</dbReference>
<reference evidence="1 2" key="1">
    <citation type="submission" date="2015-03" db="EMBL/GenBank/DDBJ databases">
        <authorList>
            <person name="Zheng J."/>
            <person name="Ganezle M."/>
        </authorList>
    </citation>
    <scope>NUCLEOTIDE SEQUENCE [LARGE SCALE GENOMIC DNA]</scope>
    <source>
        <strain evidence="1 2">LP38</strain>
    </source>
</reference>
<dbReference type="PATRIC" id="fig|216463.3.peg.845"/>
<comment type="caution">
    <text evidence="1">The sequence shown here is derived from an EMBL/GenBank/DDBJ whole genome shotgun (WGS) entry which is preliminary data.</text>
</comment>
<dbReference type="EMBL" id="JZCR01000019">
    <property type="protein sequence ID" value="KJW12537.1"/>
    <property type="molecule type" value="Genomic_DNA"/>
</dbReference>
<evidence type="ECO:0000313" key="2">
    <source>
        <dbReference type="Proteomes" id="UP000033491"/>
    </source>
</evidence>
<organism evidence="1 2">
    <name type="scientific">Levilactobacillus spicheri</name>
    <dbReference type="NCBI Taxonomy" id="216463"/>
    <lineage>
        <taxon>Bacteria</taxon>
        <taxon>Bacillati</taxon>
        <taxon>Bacillota</taxon>
        <taxon>Bacilli</taxon>
        <taxon>Lactobacillales</taxon>
        <taxon>Lactobacillaceae</taxon>
        <taxon>Levilactobacillus</taxon>
    </lineage>
</organism>
<proteinExistence type="predicted"/>
<protein>
    <submittedName>
        <fullName evidence="1">Uncharacterized protein</fullName>
    </submittedName>
</protein>
<gene>
    <name evidence="1" type="ORF">VC81_08630</name>
</gene>